<dbReference type="EMBL" id="SEUB01000003">
    <property type="protein sequence ID" value="RYM42635.1"/>
    <property type="molecule type" value="Genomic_DNA"/>
</dbReference>
<evidence type="ECO:0000313" key="3">
    <source>
        <dbReference type="Proteomes" id="UP000291107"/>
    </source>
</evidence>
<reference evidence="2 3" key="1">
    <citation type="submission" date="2019-02" db="EMBL/GenBank/DDBJ databases">
        <title>Genome of Pseudomonas korensis isolated from heavy metal contaminated environment.</title>
        <authorList>
            <person name="Ayangbenro A.S."/>
            <person name="Babalola O."/>
        </authorList>
    </citation>
    <scope>NUCLEOTIDE SEQUENCE [LARGE SCALE GENOMIC DNA]</scope>
    <source>
        <strain evidence="2 3">AB36</strain>
    </source>
</reference>
<organism evidence="2 3">
    <name type="scientific">Pseudomonas koreensis</name>
    <dbReference type="NCBI Taxonomy" id="198620"/>
    <lineage>
        <taxon>Bacteria</taxon>
        <taxon>Pseudomonadati</taxon>
        <taxon>Pseudomonadota</taxon>
        <taxon>Gammaproteobacteria</taxon>
        <taxon>Pseudomonadales</taxon>
        <taxon>Pseudomonadaceae</taxon>
        <taxon>Pseudomonas</taxon>
    </lineage>
</organism>
<dbReference type="AlphaFoldDB" id="A0A4Q4L5T8"/>
<feature type="region of interest" description="Disordered" evidence="1">
    <location>
        <begin position="1"/>
        <end position="30"/>
    </location>
</feature>
<protein>
    <submittedName>
        <fullName evidence="2">Uncharacterized protein</fullName>
    </submittedName>
</protein>
<dbReference type="Proteomes" id="UP000291107">
    <property type="component" value="Unassembled WGS sequence"/>
</dbReference>
<accession>A0A4Q4L5T8</accession>
<evidence type="ECO:0000313" key="2">
    <source>
        <dbReference type="EMBL" id="RYM42635.1"/>
    </source>
</evidence>
<name>A0A4Q4L5T8_9PSED</name>
<proteinExistence type="predicted"/>
<gene>
    <name evidence="2" type="ORF">EVS84_09295</name>
</gene>
<comment type="caution">
    <text evidence="2">The sequence shown here is derived from an EMBL/GenBank/DDBJ whole genome shotgun (WGS) entry which is preliminary data.</text>
</comment>
<sequence length="90" mass="9701">MGASLLAKAECQSTSTMPDTPHSRAGSLPHWISTGFEKSQAIKNGPPPVGNGPFLVSRSSVHHLFRWKSFSAAWKRSTMPRVGSPALLTK</sequence>
<evidence type="ECO:0000256" key="1">
    <source>
        <dbReference type="SAM" id="MobiDB-lite"/>
    </source>
</evidence>